<sequence length="325" mass="38347">MASRSLRPTFRRTPRKFFCLLLLIFVPACIFGLYADRQKITYFFRPLWDKPPSPFIRLPHYYAENVSMDHLCRLHGWSIRATPRRIFDAIIFSNELDILDIRFAFAEEKIVHYVFPGTTLPQGSQADPFKFERKQRMAMNVLLRRAGISYDDILIMSDTDEIPSPETLKLLQWCDGIPPKMHLELKHYMYSFEFPVDYSSWRATAHIYSPNTMYQHSRQTDDILSDAGWHCSFCFRHIDDFVFKMTAYSHADRVKRRDFLDYKRIQTRICRGDDLFDMLPEEYTFKELIGKMGSIPRSASAVHLPSYLIKNADMFRFLLPGGCVR</sequence>
<dbReference type="EMBL" id="JBEDUW010000001">
    <property type="protein sequence ID" value="KAK9947527.1"/>
    <property type="molecule type" value="Genomic_DNA"/>
</dbReference>
<evidence type="ECO:0000313" key="2">
    <source>
        <dbReference type="Proteomes" id="UP001457282"/>
    </source>
</evidence>
<reference evidence="1 2" key="1">
    <citation type="journal article" date="2023" name="G3 (Bethesda)">
        <title>A chromosome-length genome assembly and annotation of blackberry (Rubus argutus, cv. 'Hillquist').</title>
        <authorList>
            <person name="Bruna T."/>
            <person name="Aryal R."/>
            <person name="Dudchenko O."/>
            <person name="Sargent D.J."/>
            <person name="Mead D."/>
            <person name="Buti M."/>
            <person name="Cavallini A."/>
            <person name="Hytonen T."/>
            <person name="Andres J."/>
            <person name="Pham M."/>
            <person name="Weisz D."/>
            <person name="Mascagni F."/>
            <person name="Usai G."/>
            <person name="Natali L."/>
            <person name="Bassil N."/>
            <person name="Fernandez G.E."/>
            <person name="Lomsadze A."/>
            <person name="Armour M."/>
            <person name="Olukolu B."/>
            <person name="Poorten T."/>
            <person name="Britton C."/>
            <person name="Davik J."/>
            <person name="Ashrafi H."/>
            <person name="Aiden E.L."/>
            <person name="Borodovsky M."/>
            <person name="Worthington M."/>
        </authorList>
    </citation>
    <scope>NUCLEOTIDE SEQUENCE [LARGE SCALE GENOMIC DNA]</scope>
    <source>
        <strain evidence="1">PI 553951</strain>
    </source>
</reference>
<name>A0AAW1YFM1_RUBAR</name>
<evidence type="ECO:0000313" key="1">
    <source>
        <dbReference type="EMBL" id="KAK9947527.1"/>
    </source>
</evidence>
<dbReference type="Proteomes" id="UP001457282">
    <property type="component" value="Unassembled WGS sequence"/>
</dbReference>
<dbReference type="Pfam" id="PF04724">
    <property type="entry name" value="Glyco_transf_17"/>
    <property type="match status" value="1"/>
</dbReference>
<proteinExistence type="predicted"/>
<dbReference type="GO" id="GO:0016020">
    <property type="term" value="C:membrane"/>
    <property type="evidence" value="ECO:0007669"/>
    <property type="project" value="InterPro"/>
</dbReference>
<dbReference type="GO" id="GO:0006044">
    <property type="term" value="P:N-acetylglucosamine metabolic process"/>
    <property type="evidence" value="ECO:0007669"/>
    <property type="project" value="TreeGrafter"/>
</dbReference>
<dbReference type="GO" id="GO:0003830">
    <property type="term" value="F:beta-1,4-mannosylglycoprotein 4-beta-N-acetylglucosaminyltransferase activity"/>
    <property type="evidence" value="ECO:0007669"/>
    <property type="project" value="InterPro"/>
</dbReference>
<gene>
    <name evidence="1" type="ORF">M0R45_003147</name>
</gene>
<evidence type="ECO:0008006" key="3">
    <source>
        <dbReference type="Google" id="ProtNLM"/>
    </source>
</evidence>
<dbReference type="InterPro" id="IPR006813">
    <property type="entry name" value="Glyco_trans_17"/>
</dbReference>
<protein>
    <recommendedName>
        <fullName evidence="3">Beta-1,4-mannosyl-glycoprotein 4-beta-N-acetylglucosaminyltransferase</fullName>
    </recommendedName>
</protein>
<dbReference type="AlphaFoldDB" id="A0AAW1YFM1"/>
<organism evidence="1 2">
    <name type="scientific">Rubus argutus</name>
    <name type="common">Southern blackberry</name>
    <dbReference type="NCBI Taxonomy" id="59490"/>
    <lineage>
        <taxon>Eukaryota</taxon>
        <taxon>Viridiplantae</taxon>
        <taxon>Streptophyta</taxon>
        <taxon>Embryophyta</taxon>
        <taxon>Tracheophyta</taxon>
        <taxon>Spermatophyta</taxon>
        <taxon>Magnoliopsida</taxon>
        <taxon>eudicotyledons</taxon>
        <taxon>Gunneridae</taxon>
        <taxon>Pentapetalae</taxon>
        <taxon>rosids</taxon>
        <taxon>fabids</taxon>
        <taxon>Rosales</taxon>
        <taxon>Rosaceae</taxon>
        <taxon>Rosoideae</taxon>
        <taxon>Rosoideae incertae sedis</taxon>
        <taxon>Rubus</taxon>
    </lineage>
</organism>
<keyword evidence="2" id="KW-1185">Reference proteome</keyword>
<dbReference type="PANTHER" id="PTHR12224:SF25">
    <property type="entry name" value="BETA-1,4-N-ACETYLGLUCOSAMINYLTRANSFERASE FAMILY PROTEIN"/>
    <property type="match status" value="1"/>
</dbReference>
<comment type="caution">
    <text evidence="1">The sequence shown here is derived from an EMBL/GenBank/DDBJ whole genome shotgun (WGS) entry which is preliminary data.</text>
</comment>
<dbReference type="PANTHER" id="PTHR12224">
    <property type="entry name" value="BETA-1,4-MANNOSYL-GLYCOPROTEIN BETA-1,4-N-ACETYLGLUCOSAMINYL-TRANSFERASE"/>
    <property type="match status" value="1"/>
</dbReference>
<accession>A0AAW1YFM1</accession>